<evidence type="ECO:0000256" key="1">
    <source>
        <dbReference type="ARBA" id="ARBA00022428"/>
    </source>
</evidence>
<proteinExistence type="predicted"/>
<keyword evidence="1" id="KW-0474">Menaquinone biosynthesis</keyword>
<dbReference type="InterPro" id="IPR000073">
    <property type="entry name" value="AB_hydrolase_1"/>
</dbReference>
<dbReference type="GO" id="GO:0016829">
    <property type="term" value="F:lyase activity"/>
    <property type="evidence" value="ECO:0007669"/>
    <property type="project" value="UniProtKB-KW"/>
</dbReference>
<dbReference type="GO" id="GO:0009234">
    <property type="term" value="P:menaquinone biosynthetic process"/>
    <property type="evidence" value="ECO:0007669"/>
    <property type="project" value="UniProtKB-KW"/>
</dbReference>
<sequence length="255" mass="28344">MSPDEPRCLLLHGFTGGGADWSSVFPEDPERLAVDLPGHLTCPGPTGEYLDVIRALLDRLPTSIDRVIGYSLGGRIALSLIQLAPERFRLAAIISAHPGLLDPDLRKQRRSDDQVWIRLLRDQGIEAFVAAWEHQPLFKTQARLAPEILARQRARRLSHSPEGLASALERLGLGEMPATWEALARYQGRLDWIVGGEDRRFQTIAHAVVAHRPATRLHVLKGVGHNPLLEAPERLRACLERSLQPTPDAHRISIA</sequence>
<dbReference type="EMBL" id="CP039268">
    <property type="protein sequence ID" value="QGU33586.1"/>
    <property type="molecule type" value="Genomic_DNA"/>
</dbReference>
<accession>A0A6I6EE87</accession>
<reference evidence="4 5" key="1">
    <citation type="submission" date="2019-12" db="EMBL/GenBank/DDBJ databases">
        <title>The complete genome of the thermophilic, anoxygenic phototrophic gammaproteobacterium Thermochromatium tepidum.</title>
        <authorList>
            <person name="Sattley W.M."/>
            <person name="Swingley W.D."/>
            <person name="Burchell B.M."/>
            <person name="Gurbani S.A."/>
            <person name="Kujawa C.M."/>
            <person name="Nuccio D.A."/>
            <person name="Schladweiler J."/>
            <person name="Shaffer K.N."/>
            <person name="Stokes L.M."/>
            <person name="Touchman J.W."/>
            <person name="Blankenship R.E."/>
            <person name="Madigan M.T."/>
        </authorList>
    </citation>
    <scope>NUCLEOTIDE SEQUENCE [LARGE SCALE GENOMIC DNA]</scope>
    <source>
        <strain evidence="4 5">ATCC 43061</strain>
    </source>
</reference>
<dbReference type="KEGG" id="ttp:E6P07_11725"/>
<dbReference type="Pfam" id="PF12697">
    <property type="entry name" value="Abhydrolase_6"/>
    <property type="match status" value="1"/>
</dbReference>
<evidence type="ECO:0000259" key="3">
    <source>
        <dbReference type="Pfam" id="PF12697"/>
    </source>
</evidence>
<dbReference type="InterPro" id="IPR029058">
    <property type="entry name" value="AB_hydrolase_fold"/>
</dbReference>
<organism evidence="4 5">
    <name type="scientific">Thermochromatium tepidum ATCC 43061</name>
    <dbReference type="NCBI Taxonomy" id="316276"/>
    <lineage>
        <taxon>Bacteria</taxon>
        <taxon>Pseudomonadati</taxon>
        <taxon>Pseudomonadota</taxon>
        <taxon>Gammaproteobacteria</taxon>
        <taxon>Chromatiales</taxon>
        <taxon>Chromatiaceae</taxon>
        <taxon>Thermochromatium</taxon>
    </lineage>
</organism>
<dbReference type="SUPFAM" id="SSF53474">
    <property type="entry name" value="alpha/beta-Hydrolases"/>
    <property type="match status" value="1"/>
</dbReference>
<dbReference type="GO" id="GO:0016787">
    <property type="term" value="F:hydrolase activity"/>
    <property type="evidence" value="ECO:0007669"/>
    <property type="project" value="UniProtKB-KW"/>
</dbReference>
<evidence type="ECO:0000313" key="5">
    <source>
        <dbReference type="Proteomes" id="UP000426424"/>
    </source>
</evidence>
<keyword evidence="2" id="KW-0456">Lyase</keyword>
<evidence type="ECO:0000256" key="2">
    <source>
        <dbReference type="ARBA" id="ARBA00023239"/>
    </source>
</evidence>
<keyword evidence="4" id="KW-0378">Hydrolase</keyword>
<dbReference type="PANTHER" id="PTHR42916:SF1">
    <property type="entry name" value="PROTEIN PHYLLO, CHLOROPLASTIC"/>
    <property type="match status" value="1"/>
</dbReference>
<dbReference type="Gene3D" id="3.40.50.1820">
    <property type="entry name" value="alpha/beta hydrolase"/>
    <property type="match status" value="1"/>
</dbReference>
<dbReference type="OrthoDB" id="149912at2"/>
<dbReference type="AlphaFoldDB" id="A0A6I6EE87"/>
<dbReference type="Proteomes" id="UP000426424">
    <property type="component" value="Chromosome"/>
</dbReference>
<name>A0A6I6EE87_THETI</name>
<keyword evidence="5" id="KW-1185">Reference proteome</keyword>
<gene>
    <name evidence="4" type="ORF">E6P07_11725</name>
</gene>
<feature type="domain" description="AB hydrolase-1" evidence="3">
    <location>
        <begin position="9"/>
        <end position="235"/>
    </location>
</feature>
<dbReference type="PANTHER" id="PTHR42916">
    <property type="entry name" value="2-SUCCINYL-5-ENOLPYRUVYL-6-HYDROXY-3-CYCLOHEXENE-1-CARBOXYLATE SYNTHASE"/>
    <property type="match status" value="1"/>
</dbReference>
<protein>
    <submittedName>
        <fullName evidence="4">Alpha/beta fold hydrolase</fullName>
    </submittedName>
</protein>
<evidence type="ECO:0000313" key="4">
    <source>
        <dbReference type="EMBL" id="QGU33586.1"/>
    </source>
</evidence>